<evidence type="ECO:0000313" key="2">
    <source>
        <dbReference type="Proteomes" id="UP001163324"/>
    </source>
</evidence>
<sequence length="260" mass="28048">MLLTRAPPPPSLDDLWPSYRTIKNPTRKQASSKTTLYIFSPTSRMAKMISPKDGLRALQQILGLQRALGRKDGGDSSGTALVAIDFEYTESLLTKFRACKNSQTGLAILLDPRGGIRRQGSEKNAISTHNFITGSAKYVDKSSRRYIFGESVPVKSDALLGKTMEKIPTDREVVLLAHGAGNESKVLRALGYEFPASVAGMLDTREMAGCVFGGDWRPSLVDLLRGLGCAAEGLHSAGNDAYFTPRAALLLAARESTGQA</sequence>
<proteinExistence type="predicted"/>
<reference evidence="1" key="1">
    <citation type="submission" date="2022-10" db="EMBL/GenBank/DDBJ databases">
        <title>Complete Genome of Trichothecium roseum strain YXFP-22015, a Plant Pathogen Isolated from Citrus.</title>
        <authorList>
            <person name="Wang Y."/>
            <person name="Zhu L."/>
        </authorList>
    </citation>
    <scope>NUCLEOTIDE SEQUENCE</scope>
    <source>
        <strain evidence="1">YXFP-22015</strain>
    </source>
</reference>
<organism evidence="1 2">
    <name type="scientific">Trichothecium roseum</name>
    <dbReference type="NCBI Taxonomy" id="47278"/>
    <lineage>
        <taxon>Eukaryota</taxon>
        <taxon>Fungi</taxon>
        <taxon>Dikarya</taxon>
        <taxon>Ascomycota</taxon>
        <taxon>Pezizomycotina</taxon>
        <taxon>Sordariomycetes</taxon>
        <taxon>Hypocreomycetidae</taxon>
        <taxon>Hypocreales</taxon>
        <taxon>Hypocreales incertae sedis</taxon>
        <taxon>Trichothecium</taxon>
    </lineage>
</organism>
<name>A0ACC0UPW9_9HYPO</name>
<comment type="caution">
    <text evidence="1">The sequence shown here is derived from an EMBL/GenBank/DDBJ whole genome shotgun (WGS) entry which is preliminary data.</text>
</comment>
<protein>
    <submittedName>
        <fullName evidence="1">Uncharacterized protein</fullName>
    </submittedName>
</protein>
<dbReference type="EMBL" id="CM047949">
    <property type="protein sequence ID" value="KAI9896080.1"/>
    <property type="molecule type" value="Genomic_DNA"/>
</dbReference>
<keyword evidence="2" id="KW-1185">Reference proteome</keyword>
<evidence type="ECO:0000313" key="1">
    <source>
        <dbReference type="EMBL" id="KAI9896080.1"/>
    </source>
</evidence>
<accession>A0ACC0UPW9</accession>
<dbReference type="Proteomes" id="UP001163324">
    <property type="component" value="Chromosome 10"/>
</dbReference>
<gene>
    <name evidence="1" type="ORF">N3K66_008980</name>
</gene>